<reference evidence="1 2" key="1">
    <citation type="submission" date="2016-06" db="EMBL/GenBank/DDBJ databases">
        <authorList>
            <person name="Kjaerup R.B."/>
            <person name="Dalgaard T.S."/>
            <person name="Juul-Madsen H.R."/>
        </authorList>
    </citation>
    <scope>NUCLEOTIDE SEQUENCE [LARGE SCALE GENOMIC DNA]</scope>
</reference>
<accession>A0A1B2ICH3</accession>
<name>A0A1B2ICH3_9CAUD</name>
<evidence type="ECO:0000313" key="1">
    <source>
        <dbReference type="EMBL" id="ANZ48914.1"/>
    </source>
</evidence>
<dbReference type="KEGG" id="vg:29061668"/>
<protein>
    <submittedName>
        <fullName evidence="1">Uncharacterized protein</fullName>
    </submittedName>
</protein>
<gene>
    <name evidence="1" type="ORF">EARLPHILLIPIV_64</name>
</gene>
<organism evidence="1 2">
    <name type="scientific">Erwinia phage vB_EamM_EarlPhillipIV</name>
    <dbReference type="NCBI Taxonomy" id="1883372"/>
    <lineage>
        <taxon>Viruses</taxon>
        <taxon>Duplodnaviria</taxon>
        <taxon>Heunggongvirae</taxon>
        <taxon>Uroviricota</taxon>
        <taxon>Caudoviricetes</taxon>
        <taxon>Chimalliviridae</taxon>
        <taxon>Derbicusvirus</taxon>
        <taxon>Derbicusvirus derbicus</taxon>
    </lineage>
</organism>
<proteinExistence type="predicted"/>
<sequence length="251" mass="28427">MSVTTDIVLYKLSADLIKKIDEFEKATFGKNASKLWDRMLKVLPQNAAELEILGVQATNRDSTIVILYKADGVEGGKTLQIADTGTVGNMLFLHAVAFAPAYQALGSIYDIDYIYQLANTISGRIVPNEFDSYPQYVKRIRPEDFDDVVSLDVFRFELIGENRTDDFVTYLKAIVRYHAEMSTEDMSNNHNELYPVLMYGNRVAFATYIPFPARIVAPYHDNTILPEPLELGLVFTDAVNAISEQRYHLQH</sequence>
<dbReference type="Proteomes" id="UP000201594">
    <property type="component" value="Segment"/>
</dbReference>
<dbReference type="OrthoDB" id="10262at10239"/>
<dbReference type="EMBL" id="KX397367">
    <property type="protein sequence ID" value="ANZ48914.1"/>
    <property type="molecule type" value="Genomic_DNA"/>
</dbReference>
<dbReference type="RefSeq" id="YP_009278376.1">
    <property type="nucleotide sequence ID" value="NC_031007.1"/>
</dbReference>
<dbReference type="GeneID" id="29061668"/>
<evidence type="ECO:0000313" key="2">
    <source>
        <dbReference type="Proteomes" id="UP000201594"/>
    </source>
</evidence>